<gene>
    <name evidence="1" type="ORF">UFOPK3376_02456</name>
</gene>
<sequence>MTFVHSIRVRYGECDMQKVVFNAHYMAYCDDAVDTWFRTALAPDGHGFESLGFDFMLKAATITWDGPLRFGDTAELACSVTRWGNASFDVSVVGSVLGAQRFTAGITYVSVAPGTTSPSRVPELVRQRLG</sequence>
<accession>A0A6J7F0S4</accession>
<dbReference type="SUPFAM" id="SSF54637">
    <property type="entry name" value="Thioesterase/thiol ester dehydrase-isomerase"/>
    <property type="match status" value="1"/>
</dbReference>
<dbReference type="EMBL" id="CAFBLP010000079">
    <property type="protein sequence ID" value="CAB4887085.1"/>
    <property type="molecule type" value="Genomic_DNA"/>
</dbReference>
<dbReference type="AlphaFoldDB" id="A0A6J7F0S4"/>
<reference evidence="1" key="1">
    <citation type="submission" date="2020-05" db="EMBL/GenBank/DDBJ databases">
        <authorList>
            <person name="Chiriac C."/>
            <person name="Salcher M."/>
            <person name="Ghai R."/>
            <person name="Kavagutti S V."/>
        </authorList>
    </citation>
    <scope>NUCLEOTIDE SEQUENCE</scope>
</reference>
<dbReference type="InterPro" id="IPR029069">
    <property type="entry name" value="HotDog_dom_sf"/>
</dbReference>
<dbReference type="Pfam" id="PF13279">
    <property type="entry name" value="4HBT_2"/>
    <property type="match status" value="1"/>
</dbReference>
<name>A0A6J7F0S4_9ZZZZ</name>
<evidence type="ECO:0000313" key="1">
    <source>
        <dbReference type="EMBL" id="CAB4887085.1"/>
    </source>
</evidence>
<organism evidence="1">
    <name type="scientific">freshwater metagenome</name>
    <dbReference type="NCBI Taxonomy" id="449393"/>
    <lineage>
        <taxon>unclassified sequences</taxon>
        <taxon>metagenomes</taxon>
        <taxon>ecological metagenomes</taxon>
    </lineage>
</organism>
<protein>
    <submittedName>
        <fullName evidence="1">Unannotated protein</fullName>
    </submittedName>
</protein>
<dbReference type="Gene3D" id="3.10.129.10">
    <property type="entry name" value="Hotdog Thioesterase"/>
    <property type="match status" value="1"/>
</dbReference>
<dbReference type="CDD" id="cd00586">
    <property type="entry name" value="4HBT"/>
    <property type="match status" value="1"/>
</dbReference>
<proteinExistence type="predicted"/>